<dbReference type="Proteomes" id="UP000094224">
    <property type="component" value="Unassembled WGS sequence"/>
</dbReference>
<dbReference type="STRING" id="243061.AWC25_01680"/>
<dbReference type="AlphaFoldDB" id="A0A1E3SVJ2"/>
<organism evidence="2 3">
    <name type="scientific">Mycobacterium sherrisii</name>
    <dbReference type="NCBI Taxonomy" id="243061"/>
    <lineage>
        <taxon>Bacteria</taxon>
        <taxon>Bacillati</taxon>
        <taxon>Actinomycetota</taxon>
        <taxon>Actinomycetes</taxon>
        <taxon>Mycobacteriales</taxon>
        <taxon>Mycobacteriaceae</taxon>
        <taxon>Mycobacterium</taxon>
        <taxon>Mycobacterium simiae complex</taxon>
    </lineage>
</organism>
<dbReference type="PANTHER" id="PTHR39456:SF1">
    <property type="entry name" value="METAL-DEPENDENT HYDROLASE"/>
    <property type="match status" value="1"/>
</dbReference>
<sequence length="306" mass="34802">MFTVDDRAVGPHSGRSGTPPKHERLVLEARDVAFDWARLPVHYVPDEPFTTHMLNVLHLLLPAGEEFFVEVFKKALPLIRDDQLRLDVQGFIGQESVHSRAHSGVLDRFEAQGIDVTPYTDQVRWMFEKVLGNRPGWSARRQSSWLVEQVSFISAIEHYTAILGEWILNTPAHDAIGTDPVMLDMLRWHGAEEVEHKAVAFDTMKHLRAGYWRRVRAQLVVSPAMLLLWIRGVRYLYSVDPRLAPGAKPRWRDYFRAARRGLLPGPLRFVRGIANYYRPGFHPSQLGGVGLAVDYLAVSPAARASR</sequence>
<dbReference type="GO" id="GO:0016787">
    <property type="term" value="F:hydrolase activity"/>
    <property type="evidence" value="ECO:0007669"/>
    <property type="project" value="UniProtKB-KW"/>
</dbReference>
<dbReference type="PIRSF" id="PIRSF007580">
    <property type="entry name" value="UCP07580"/>
    <property type="match status" value="1"/>
</dbReference>
<proteinExistence type="predicted"/>
<dbReference type="OrthoDB" id="4760165at2"/>
<dbReference type="EMBL" id="MIHC01000022">
    <property type="protein sequence ID" value="ODR05538.1"/>
    <property type="molecule type" value="Genomic_DNA"/>
</dbReference>
<gene>
    <name evidence="2" type="ORF">BHQ21_13945</name>
</gene>
<reference evidence="3" key="1">
    <citation type="submission" date="2016-09" db="EMBL/GenBank/DDBJ databases">
        <authorList>
            <person name="Greninger A.L."/>
            <person name="Jerome K.R."/>
            <person name="Mcnair B."/>
            <person name="Wallis C."/>
            <person name="Fang F."/>
        </authorList>
    </citation>
    <scope>NUCLEOTIDE SEQUENCE [LARGE SCALE GENOMIC DNA]</scope>
    <source>
        <strain evidence="3">BC1_M4</strain>
    </source>
</reference>
<name>A0A1E3SVJ2_9MYCO</name>
<keyword evidence="3" id="KW-1185">Reference proteome</keyword>
<feature type="region of interest" description="Disordered" evidence="1">
    <location>
        <begin position="1"/>
        <end position="22"/>
    </location>
</feature>
<keyword evidence="2" id="KW-0378">Hydrolase</keyword>
<evidence type="ECO:0000313" key="3">
    <source>
        <dbReference type="Proteomes" id="UP000094224"/>
    </source>
</evidence>
<protein>
    <submittedName>
        <fullName evidence="2">Metal-dependent hydrolase</fullName>
    </submittedName>
</protein>
<dbReference type="RefSeq" id="WP_069400874.1">
    <property type="nucleotide sequence ID" value="NZ_JACKTB010000018.1"/>
</dbReference>
<dbReference type="InterPro" id="IPR016516">
    <property type="entry name" value="UCP07580"/>
</dbReference>
<accession>A0A1E3SVJ2</accession>
<evidence type="ECO:0000313" key="2">
    <source>
        <dbReference type="EMBL" id="ODR05538.1"/>
    </source>
</evidence>
<comment type="caution">
    <text evidence="2">The sequence shown here is derived from an EMBL/GenBank/DDBJ whole genome shotgun (WGS) entry which is preliminary data.</text>
</comment>
<dbReference type="PANTHER" id="PTHR39456">
    <property type="entry name" value="METAL-DEPENDENT HYDROLASE"/>
    <property type="match status" value="1"/>
</dbReference>
<evidence type="ECO:0000256" key="1">
    <source>
        <dbReference type="SAM" id="MobiDB-lite"/>
    </source>
</evidence>
<dbReference type="Pfam" id="PF10118">
    <property type="entry name" value="Metal_hydrol"/>
    <property type="match status" value="1"/>
</dbReference>